<evidence type="ECO:0008006" key="3">
    <source>
        <dbReference type="Google" id="ProtNLM"/>
    </source>
</evidence>
<protein>
    <recommendedName>
        <fullName evidence="3">Amidohydrolase</fullName>
    </recommendedName>
</protein>
<proteinExistence type="predicted"/>
<dbReference type="EMBL" id="JAGIOO010000001">
    <property type="protein sequence ID" value="MBP2476518.1"/>
    <property type="molecule type" value="Genomic_DNA"/>
</dbReference>
<dbReference type="Proteomes" id="UP001519363">
    <property type="component" value="Unassembled WGS sequence"/>
</dbReference>
<name>A0ABS5AIX6_9PSEU</name>
<evidence type="ECO:0000313" key="2">
    <source>
        <dbReference type="Proteomes" id="UP001519363"/>
    </source>
</evidence>
<organism evidence="1 2">
    <name type="scientific">Crossiella equi</name>
    <dbReference type="NCBI Taxonomy" id="130796"/>
    <lineage>
        <taxon>Bacteria</taxon>
        <taxon>Bacillati</taxon>
        <taxon>Actinomycetota</taxon>
        <taxon>Actinomycetes</taxon>
        <taxon>Pseudonocardiales</taxon>
        <taxon>Pseudonocardiaceae</taxon>
        <taxon>Crossiella</taxon>
    </lineage>
</organism>
<sequence length="75" mass="7732">MERPSRHGVYDIHDYAVRGVSGRIRPGDDASAVLWADGVIFDALHRAGALSPGLAEALAGWRVLPAGARAGGPGA</sequence>
<gene>
    <name evidence="1" type="ORF">JOF53_005390</name>
</gene>
<accession>A0ABS5AIX6</accession>
<reference evidence="1 2" key="1">
    <citation type="submission" date="2021-03" db="EMBL/GenBank/DDBJ databases">
        <title>Sequencing the genomes of 1000 actinobacteria strains.</title>
        <authorList>
            <person name="Klenk H.-P."/>
        </authorList>
    </citation>
    <scope>NUCLEOTIDE SEQUENCE [LARGE SCALE GENOMIC DNA]</scope>
    <source>
        <strain evidence="1 2">DSM 44580</strain>
    </source>
</reference>
<comment type="caution">
    <text evidence="1">The sequence shown here is derived from an EMBL/GenBank/DDBJ whole genome shotgun (WGS) entry which is preliminary data.</text>
</comment>
<keyword evidence="2" id="KW-1185">Reference proteome</keyword>
<evidence type="ECO:0000313" key="1">
    <source>
        <dbReference type="EMBL" id="MBP2476518.1"/>
    </source>
</evidence>